<dbReference type="STRING" id="29529.SAMN04488122_2495"/>
<dbReference type="AlphaFoldDB" id="A0A1I0R958"/>
<reference evidence="2" key="1">
    <citation type="submission" date="2016-10" db="EMBL/GenBank/DDBJ databases">
        <authorList>
            <person name="Varghese N."/>
            <person name="Submissions S."/>
        </authorList>
    </citation>
    <scope>NUCLEOTIDE SEQUENCE [LARGE SCALE GENOMIC DNA]</scope>
    <source>
        <strain evidence="2">DSM 3695</strain>
    </source>
</reference>
<evidence type="ECO:0000313" key="2">
    <source>
        <dbReference type="Proteomes" id="UP000199310"/>
    </source>
</evidence>
<keyword evidence="2" id="KW-1185">Reference proteome</keyword>
<evidence type="ECO:0000313" key="1">
    <source>
        <dbReference type="EMBL" id="SEW37319.1"/>
    </source>
</evidence>
<name>A0A1I0R958_9BACT</name>
<gene>
    <name evidence="1" type="ORF">SAMN04488122_2495</name>
</gene>
<accession>A0A1I0R958</accession>
<organism evidence="1 2">
    <name type="scientific">Chitinophaga arvensicola</name>
    <dbReference type="NCBI Taxonomy" id="29529"/>
    <lineage>
        <taxon>Bacteria</taxon>
        <taxon>Pseudomonadati</taxon>
        <taxon>Bacteroidota</taxon>
        <taxon>Chitinophagia</taxon>
        <taxon>Chitinophagales</taxon>
        <taxon>Chitinophagaceae</taxon>
        <taxon>Chitinophaga</taxon>
    </lineage>
</organism>
<protein>
    <submittedName>
        <fullName evidence="1">Uncharacterized protein</fullName>
    </submittedName>
</protein>
<dbReference type="Proteomes" id="UP000199310">
    <property type="component" value="Unassembled WGS sequence"/>
</dbReference>
<dbReference type="EMBL" id="FOJG01000001">
    <property type="protein sequence ID" value="SEW37319.1"/>
    <property type="molecule type" value="Genomic_DNA"/>
</dbReference>
<sequence length="102" mass="11706">MISRYQDESPPIAFRINDTIVSENVYKTYRYLLNRKGQFLSLVTIGMAFGRPYDLSAGWASVQLRKLIALRVVEKRYETGNHQPVVYGIPHPTEGDAGRYIQ</sequence>
<proteinExistence type="predicted"/>